<keyword evidence="1" id="KW-1133">Transmembrane helix</keyword>
<organism evidence="2">
    <name type="scientific">Ixodes ricinus</name>
    <name type="common">Common tick</name>
    <name type="synonym">Acarus ricinus</name>
    <dbReference type="NCBI Taxonomy" id="34613"/>
    <lineage>
        <taxon>Eukaryota</taxon>
        <taxon>Metazoa</taxon>
        <taxon>Ecdysozoa</taxon>
        <taxon>Arthropoda</taxon>
        <taxon>Chelicerata</taxon>
        <taxon>Arachnida</taxon>
        <taxon>Acari</taxon>
        <taxon>Parasitiformes</taxon>
        <taxon>Ixodida</taxon>
        <taxon>Ixodoidea</taxon>
        <taxon>Ixodidae</taxon>
        <taxon>Ixodinae</taxon>
        <taxon>Ixodes</taxon>
    </lineage>
</organism>
<dbReference type="EMBL" id="GEGO01004503">
    <property type="protein sequence ID" value="JAR90901.1"/>
    <property type="molecule type" value="Transcribed_RNA"/>
</dbReference>
<protein>
    <submittedName>
        <fullName evidence="2">Uncharacterized protein</fullName>
    </submittedName>
</protein>
<reference evidence="2" key="1">
    <citation type="journal article" date="2018" name="PLoS Negl. Trop. Dis.">
        <title>Sialome diversity of ticks revealed by RNAseq of single tick salivary glands.</title>
        <authorList>
            <person name="Perner J."/>
            <person name="Kropackova S."/>
            <person name="Kopacek P."/>
            <person name="Ribeiro J.M."/>
        </authorList>
    </citation>
    <scope>NUCLEOTIDE SEQUENCE</scope>
    <source>
        <strain evidence="2">Siblings of single egg batch collected in Ceske Budejovice</strain>
        <tissue evidence="2">Salivary glands</tissue>
    </source>
</reference>
<sequence length="165" mass="18284">MKFTKVINRMLLKYLVPGNTFGAIAAVPAIVAMTNVTIFGLAVHNQNFNEGDTLAEILRRLQAQRVIFDRCTEQYLTPCRRACRFLGTQGVPRVSSWVSQTISLIAPVPMPKFCTNLSTTSENSSHPLMHTCQPNSPYCMHITVYGICRLLNHFIASMPSLGGVP</sequence>
<keyword evidence="1" id="KW-0472">Membrane</keyword>
<evidence type="ECO:0000256" key="1">
    <source>
        <dbReference type="SAM" id="Phobius"/>
    </source>
</evidence>
<name>A0A147BJH1_IXORI</name>
<evidence type="ECO:0000313" key="2">
    <source>
        <dbReference type="EMBL" id="JAR90901.1"/>
    </source>
</evidence>
<feature type="transmembrane region" description="Helical" evidence="1">
    <location>
        <begin position="21"/>
        <end position="43"/>
    </location>
</feature>
<accession>A0A147BJH1</accession>
<proteinExistence type="predicted"/>
<keyword evidence="1" id="KW-0812">Transmembrane</keyword>
<dbReference type="AlphaFoldDB" id="A0A147BJH1"/>